<dbReference type="EMBL" id="CP056072">
    <property type="protein sequence ID" value="UKK02576.2"/>
    <property type="molecule type" value="Genomic_DNA"/>
</dbReference>
<dbReference type="PANTHER" id="PTHR43191">
    <property type="entry name" value="RRNA METHYLTRANSFERASE 3"/>
    <property type="match status" value="1"/>
</dbReference>
<accession>A0A976MEZ5</accession>
<feature type="domain" description="tRNA/rRNA methyltransferase SpoU type" evidence="3">
    <location>
        <begin position="201"/>
        <end position="295"/>
    </location>
</feature>
<protein>
    <recommendedName>
        <fullName evidence="3">tRNA/rRNA methyltransferase SpoU type domain-containing protein</fullName>
    </recommendedName>
</protein>
<proteinExistence type="predicted"/>
<dbReference type="SUPFAM" id="SSF75217">
    <property type="entry name" value="alpha/beta knot"/>
    <property type="match status" value="1"/>
</dbReference>
<dbReference type="AlphaFoldDB" id="A0A976MEZ5"/>
<dbReference type="Pfam" id="PF00588">
    <property type="entry name" value="SpoU_methylase"/>
    <property type="match status" value="1"/>
</dbReference>
<gene>
    <name evidence="4" type="ORF">MACK_002669</name>
</gene>
<sequence>MATSEVVGKLLEQLKRRASLHVQRNKKLKDHLKPESAKNNVNNVVLRRRFTPRPLVSSPSSDYFTRLVNSSPKPLVLRSIHHPVANHLLKLSQSSNYRSYRGLVLLSSLKLIKEYCSRNGPCHRIYTTSHSNKLLSDPDIKFDKVLIVSKKLLQKIGNLHSYNNGLVAEVPLPEPSSSLGIPRLILSVCPSNKVKSRINGANLGTIIRSAQALEWQGVYLLKNDQIDLFDPLTIRSSQYSLSTLPYLKGTVKEMIEFIKSNNLLACHCGNDGIGVESEEFSEKLKSHNGLMLIIGHIPRELYTLSNKISVKSTHSSPSIINGNSDGGITDIGAASDAISGHSRACRTKYSLDDQVQTGIAMYLIKKLYFKHASASPFITS</sequence>
<name>A0A976MEZ5_THEOR</name>
<dbReference type="GO" id="GO:0032259">
    <property type="term" value="P:methylation"/>
    <property type="evidence" value="ECO:0007669"/>
    <property type="project" value="UniProtKB-KW"/>
</dbReference>
<evidence type="ECO:0000256" key="1">
    <source>
        <dbReference type="ARBA" id="ARBA00022603"/>
    </source>
</evidence>
<dbReference type="InterPro" id="IPR051259">
    <property type="entry name" value="rRNA_Methyltransferase"/>
</dbReference>
<dbReference type="InterPro" id="IPR029026">
    <property type="entry name" value="tRNA_m1G_MTases_N"/>
</dbReference>
<keyword evidence="2" id="KW-0808">Transferase</keyword>
<dbReference type="Gene3D" id="3.40.1280.10">
    <property type="match status" value="1"/>
</dbReference>
<evidence type="ECO:0000313" key="5">
    <source>
        <dbReference type="Proteomes" id="UP000244811"/>
    </source>
</evidence>
<dbReference type="GO" id="GO:0006396">
    <property type="term" value="P:RNA processing"/>
    <property type="evidence" value="ECO:0007669"/>
    <property type="project" value="InterPro"/>
</dbReference>
<evidence type="ECO:0000313" key="4">
    <source>
        <dbReference type="EMBL" id="UKK02576.2"/>
    </source>
</evidence>
<dbReference type="GO" id="GO:0008173">
    <property type="term" value="F:RNA methyltransferase activity"/>
    <property type="evidence" value="ECO:0007669"/>
    <property type="project" value="InterPro"/>
</dbReference>
<keyword evidence="1" id="KW-0489">Methyltransferase</keyword>
<evidence type="ECO:0000259" key="3">
    <source>
        <dbReference type="Pfam" id="PF00588"/>
    </source>
</evidence>
<dbReference type="GO" id="GO:0003723">
    <property type="term" value="F:RNA binding"/>
    <property type="evidence" value="ECO:0007669"/>
    <property type="project" value="InterPro"/>
</dbReference>
<evidence type="ECO:0000256" key="2">
    <source>
        <dbReference type="ARBA" id="ARBA00022679"/>
    </source>
</evidence>
<dbReference type="PANTHER" id="PTHR43191:SF2">
    <property type="entry name" value="RRNA METHYLTRANSFERASE 3, MITOCHONDRIAL"/>
    <property type="match status" value="1"/>
</dbReference>
<dbReference type="InterPro" id="IPR029028">
    <property type="entry name" value="Alpha/beta_knot_MTases"/>
</dbReference>
<dbReference type="InterPro" id="IPR029064">
    <property type="entry name" value="Ribosomal_eL30-like_sf"/>
</dbReference>
<dbReference type="InterPro" id="IPR001537">
    <property type="entry name" value="SpoU_MeTrfase"/>
</dbReference>
<reference evidence="4" key="1">
    <citation type="submission" date="2022-07" db="EMBL/GenBank/DDBJ databases">
        <title>Evaluation of T. orientalis genome assembly methods using nanopore sequencing and analysis of variation between genomes.</title>
        <authorList>
            <person name="Yam J."/>
            <person name="Micallef M.L."/>
            <person name="Liu M."/>
            <person name="Djordjevic S.P."/>
            <person name="Bogema D.R."/>
            <person name="Jenkins C."/>
        </authorList>
    </citation>
    <scope>NUCLEOTIDE SEQUENCE</scope>
    <source>
        <strain evidence="4">Goon Nure</strain>
    </source>
</reference>
<dbReference type="SUPFAM" id="SSF55315">
    <property type="entry name" value="L30e-like"/>
    <property type="match status" value="1"/>
</dbReference>
<organism evidence="4 5">
    <name type="scientific">Theileria orientalis</name>
    <dbReference type="NCBI Taxonomy" id="68886"/>
    <lineage>
        <taxon>Eukaryota</taxon>
        <taxon>Sar</taxon>
        <taxon>Alveolata</taxon>
        <taxon>Apicomplexa</taxon>
        <taxon>Aconoidasida</taxon>
        <taxon>Piroplasmida</taxon>
        <taxon>Theileriidae</taxon>
        <taxon>Theileria</taxon>
    </lineage>
</organism>
<dbReference type="Proteomes" id="UP000244811">
    <property type="component" value="Chromosome 4"/>
</dbReference>